<dbReference type="Proteomes" id="UP000177894">
    <property type="component" value="Chromosome"/>
</dbReference>
<accession>A0AAC9RIE8</accession>
<dbReference type="InterPro" id="IPR013372">
    <property type="entry name" value="Eut_put"/>
</dbReference>
<reference evidence="3 5" key="2">
    <citation type="submission" date="2017-03" db="EMBL/GenBank/DDBJ databases">
        <title>Complete sequence of Clostridium formicaceticum DSM 92.</title>
        <authorList>
            <person name="Poehlein A."/>
            <person name="Karl M."/>
            <person name="Bengelsdorf F.R."/>
            <person name="Duerre P."/>
            <person name="Daniel R."/>
        </authorList>
    </citation>
    <scope>NUCLEOTIDE SEQUENCE [LARGE SCALE GENOMIC DNA]</scope>
    <source>
        <strain evidence="3 5">DSM 92</strain>
    </source>
</reference>
<dbReference type="EMBL" id="CP017603">
    <property type="protein sequence ID" value="AOY75795.1"/>
    <property type="molecule type" value="Genomic_DNA"/>
</dbReference>
<dbReference type="AlphaFoldDB" id="A0AAC9RIE8"/>
<gene>
    <name evidence="2" type="ORF">BJL90_07715</name>
    <name evidence="3" type="ORF">CLFO_04400</name>
</gene>
<dbReference type="KEGG" id="cfm:BJL90_07715"/>
<evidence type="ECO:0008006" key="6">
    <source>
        <dbReference type="Google" id="ProtNLM"/>
    </source>
</evidence>
<feature type="region of interest" description="Disordered" evidence="1">
    <location>
        <begin position="160"/>
        <end position="182"/>
    </location>
</feature>
<evidence type="ECO:0000313" key="5">
    <source>
        <dbReference type="Proteomes" id="UP000192478"/>
    </source>
</evidence>
<organism evidence="3 5">
    <name type="scientific">Clostridium formicaceticum</name>
    <dbReference type="NCBI Taxonomy" id="1497"/>
    <lineage>
        <taxon>Bacteria</taxon>
        <taxon>Bacillati</taxon>
        <taxon>Bacillota</taxon>
        <taxon>Clostridia</taxon>
        <taxon>Eubacteriales</taxon>
        <taxon>Clostridiaceae</taxon>
        <taxon>Clostridium</taxon>
    </lineage>
</organism>
<dbReference type="RefSeq" id="WP_070966179.1">
    <property type="nucleotide sequence ID" value="NZ_CP017603.1"/>
</dbReference>
<dbReference type="PIRSF" id="PIRSF034981">
    <property type="entry name" value="Eut_put"/>
    <property type="match status" value="1"/>
</dbReference>
<evidence type="ECO:0000256" key="1">
    <source>
        <dbReference type="SAM" id="MobiDB-lite"/>
    </source>
</evidence>
<keyword evidence="4" id="KW-1185">Reference proteome</keyword>
<sequence>MEMEALVQKITEEVLKQLREGQRERQTSEELQFTKKAWVLFSREQANQQYITYLEEMGIACVFLEECTEDEIKQMDYIILPILPLSSLAHIAMGIEGDAISKKVIRGLLHGKEVFVLSDGMEHRSFEKSSQPYFYQMYADYEKKLQDFGVKIGTLEEILSPSQQQPQQPISPIKQEKTTEETSIDNKVITEKILKEMDCHPNSRLCIRQKAIITPMAKDYIRMKKIQVIRV</sequence>
<feature type="compositionally biased region" description="Low complexity" evidence="1">
    <location>
        <begin position="160"/>
        <end position="173"/>
    </location>
</feature>
<reference evidence="2 4" key="1">
    <citation type="submission" date="2016-10" db="EMBL/GenBank/DDBJ databases">
        <title>Complete Genome Sequence of Acetogen Clostridium formicoaceticum ATCC 27076.</title>
        <authorList>
            <person name="Bao T."/>
            <person name="Cheng C."/>
            <person name="Zhao J."/>
            <person name="Yang S.-T."/>
            <person name="Wang J."/>
            <person name="Wang M."/>
        </authorList>
    </citation>
    <scope>NUCLEOTIDE SEQUENCE [LARGE SCALE GENOMIC DNA]</scope>
    <source>
        <strain evidence="2 4">ATCC 27076</strain>
    </source>
</reference>
<proteinExistence type="predicted"/>
<evidence type="ECO:0000313" key="2">
    <source>
        <dbReference type="EMBL" id="AOY75795.1"/>
    </source>
</evidence>
<name>A0AAC9RIE8_9CLOT</name>
<protein>
    <recommendedName>
        <fullName evidence="6">Ethanolamine utilization protein</fullName>
    </recommendedName>
</protein>
<dbReference type="EMBL" id="CP020559">
    <property type="protein sequence ID" value="ARE86124.1"/>
    <property type="molecule type" value="Genomic_DNA"/>
</dbReference>
<dbReference type="Proteomes" id="UP000192478">
    <property type="component" value="Chromosome"/>
</dbReference>
<evidence type="ECO:0000313" key="4">
    <source>
        <dbReference type="Proteomes" id="UP000177894"/>
    </source>
</evidence>
<evidence type="ECO:0000313" key="3">
    <source>
        <dbReference type="EMBL" id="ARE86124.1"/>
    </source>
</evidence>